<keyword evidence="5" id="KW-0809">Transit peptide</keyword>
<feature type="compositionally biased region" description="Low complexity" evidence="11">
    <location>
        <begin position="31"/>
        <end position="40"/>
    </location>
</feature>
<feature type="transmembrane region" description="Helical" evidence="12">
    <location>
        <begin position="238"/>
        <end position="261"/>
    </location>
</feature>
<feature type="transmembrane region" description="Helical" evidence="12">
    <location>
        <begin position="321"/>
        <end position="340"/>
    </location>
</feature>
<sequence>MASNEPPNPMAESGVTIRSDSEQYSGHEDLSNSPPSSSSPAVILYQPPTIWSILRGAAINLLLPFINGMMLGFGELFAHEAAFRLGWSNTREILARDESTSDERRLACPTVANPGTARHNAFQQRPPPVKPSTGARQGTLLRASTTRTPARPLAPTALSRRPFSLWQTRNASTESTIPSSSAAAPADASVLSDVTATPVSLTGSDLLDIPEQIGFLKTLGLDYGWGPTSLMQTLLESVYVYTGLPWWASITLVAVGMRLALFKPSLTALENSQKYQDLLKDPRYKAAMEEMKRMMITGNHLAGAEARARVSLMNRAAGYSLWKNLIPLVQVPIGIGMFRLTRGMAALPVPSFETGGILWFTDLTVPDPLFIFPVLTGIIMTMAIRMPLAYMAQEQQKMLRIMSLVMLPLSVVVPLFLPAGATLFFFVSAVLHFVQQWTFHQPWFRRLVGLKPLVKTGGTGEMSWQAPRVVDLSAPRVAGAPRPAAPSGSQTMYQSLKSTLDDAKQKFNERADRSALERAQKAAREYEEKRALEEKEKILARLQQKRFKDERY</sequence>
<keyword evidence="10" id="KW-0175">Coiled coil</keyword>
<evidence type="ECO:0000256" key="9">
    <source>
        <dbReference type="RuleBase" id="RU003945"/>
    </source>
</evidence>
<dbReference type="InterPro" id="IPR013262">
    <property type="entry name" value="OMP_MIM1/TOM13_mt"/>
</dbReference>
<feature type="region of interest" description="Disordered" evidence="11">
    <location>
        <begin position="112"/>
        <end position="136"/>
    </location>
</feature>
<organism evidence="14 15">
    <name type="scientific">Thermothielavioides terrestris (strain ATCC 38088 / NRRL 8126)</name>
    <name type="common">Thielavia terrestris</name>
    <dbReference type="NCBI Taxonomy" id="578455"/>
    <lineage>
        <taxon>Eukaryota</taxon>
        <taxon>Fungi</taxon>
        <taxon>Dikarya</taxon>
        <taxon>Ascomycota</taxon>
        <taxon>Pezizomycotina</taxon>
        <taxon>Sordariomycetes</taxon>
        <taxon>Sordariomycetidae</taxon>
        <taxon>Sordariales</taxon>
        <taxon>Chaetomiaceae</taxon>
        <taxon>Thermothielavioides</taxon>
        <taxon>Thermothielavioides terrestris</taxon>
    </lineage>
</organism>
<evidence type="ECO:0000256" key="8">
    <source>
        <dbReference type="ARBA" id="ARBA00023136"/>
    </source>
</evidence>
<name>G2QW79_THETT</name>
<dbReference type="RefSeq" id="XP_003649390.1">
    <property type="nucleotide sequence ID" value="XM_003649342.1"/>
</dbReference>
<evidence type="ECO:0000256" key="4">
    <source>
        <dbReference type="ARBA" id="ARBA00022792"/>
    </source>
</evidence>
<feature type="transmembrane region" description="Helical" evidence="12">
    <location>
        <begin position="369"/>
        <end position="392"/>
    </location>
</feature>
<evidence type="ECO:0000256" key="6">
    <source>
        <dbReference type="ARBA" id="ARBA00022989"/>
    </source>
</evidence>
<dbReference type="GO" id="GO:0032977">
    <property type="term" value="F:membrane insertase activity"/>
    <property type="evidence" value="ECO:0007669"/>
    <property type="project" value="InterPro"/>
</dbReference>
<evidence type="ECO:0000313" key="15">
    <source>
        <dbReference type="Proteomes" id="UP000008181"/>
    </source>
</evidence>
<dbReference type="PANTHER" id="PTHR12428">
    <property type="entry name" value="OXA1"/>
    <property type="match status" value="1"/>
</dbReference>
<dbReference type="eggNOG" id="KOG1239">
    <property type="taxonomic scope" value="Eukaryota"/>
</dbReference>
<proteinExistence type="inferred from homology"/>
<dbReference type="CDD" id="cd20069">
    <property type="entry name" value="5TM_Oxa1-like"/>
    <property type="match status" value="1"/>
</dbReference>
<evidence type="ECO:0000259" key="13">
    <source>
        <dbReference type="Pfam" id="PF02096"/>
    </source>
</evidence>
<evidence type="ECO:0000313" key="14">
    <source>
        <dbReference type="EMBL" id="AEO63054.1"/>
    </source>
</evidence>
<feature type="coiled-coil region" evidence="10">
    <location>
        <begin position="509"/>
        <end position="536"/>
    </location>
</feature>
<accession>G2QW79</accession>
<gene>
    <name evidence="14" type="ORF">THITE_133987</name>
</gene>
<evidence type="ECO:0000256" key="7">
    <source>
        <dbReference type="ARBA" id="ARBA00023128"/>
    </source>
</evidence>
<dbReference type="KEGG" id="ttt:THITE_133987"/>
<evidence type="ECO:0000256" key="10">
    <source>
        <dbReference type="SAM" id="Coils"/>
    </source>
</evidence>
<dbReference type="GO" id="GO:0005743">
    <property type="term" value="C:mitochondrial inner membrane"/>
    <property type="evidence" value="ECO:0007669"/>
    <property type="project" value="UniProtKB-SubCell"/>
</dbReference>
<evidence type="ECO:0000256" key="2">
    <source>
        <dbReference type="ARBA" id="ARBA00009877"/>
    </source>
</evidence>
<keyword evidence="6 12" id="KW-1133">Transmembrane helix</keyword>
<dbReference type="EMBL" id="CP003009">
    <property type="protein sequence ID" value="AEO63054.1"/>
    <property type="molecule type" value="Genomic_DNA"/>
</dbReference>
<feature type="compositionally biased region" description="Basic and acidic residues" evidence="11">
    <location>
        <begin position="19"/>
        <end position="30"/>
    </location>
</feature>
<dbReference type="InterPro" id="IPR028055">
    <property type="entry name" value="YidC/Oxa/ALB_C"/>
</dbReference>
<dbReference type="Pfam" id="PF08219">
    <property type="entry name" value="TOM13"/>
    <property type="match status" value="1"/>
</dbReference>
<keyword evidence="8 12" id="KW-0472">Membrane</keyword>
<reference evidence="14 15" key="1">
    <citation type="journal article" date="2011" name="Nat. Biotechnol.">
        <title>Comparative genomic analysis of the thermophilic biomass-degrading fungi Myceliophthora thermophila and Thielavia terrestris.</title>
        <authorList>
            <person name="Berka R.M."/>
            <person name="Grigoriev I.V."/>
            <person name="Otillar R."/>
            <person name="Salamov A."/>
            <person name="Grimwood J."/>
            <person name="Reid I."/>
            <person name="Ishmael N."/>
            <person name="John T."/>
            <person name="Darmond C."/>
            <person name="Moisan M.-C."/>
            <person name="Henrissat B."/>
            <person name="Coutinho P.M."/>
            <person name="Lombard V."/>
            <person name="Natvig D.O."/>
            <person name="Lindquist E."/>
            <person name="Schmutz J."/>
            <person name="Lucas S."/>
            <person name="Harris P."/>
            <person name="Powlowski J."/>
            <person name="Bellemare A."/>
            <person name="Taylor D."/>
            <person name="Butler G."/>
            <person name="de Vries R.P."/>
            <person name="Allijn I.E."/>
            <person name="van den Brink J."/>
            <person name="Ushinsky S."/>
            <person name="Storms R."/>
            <person name="Powell A.J."/>
            <person name="Paulsen I.T."/>
            <person name="Elbourne L.D.H."/>
            <person name="Baker S.E."/>
            <person name="Magnuson J."/>
            <person name="LaBoissiere S."/>
            <person name="Clutterbuck A.J."/>
            <person name="Martinez D."/>
            <person name="Wogulis M."/>
            <person name="de Leon A.L."/>
            <person name="Rey M.W."/>
            <person name="Tsang A."/>
        </authorList>
    </citation>
    <scope>NUCLEOTIDE SEQUENCE [LARGE SCALE GENOMIC DNA]</scope>
    <source>
        <strain evidence="15">ATCC 38088 / NRRL 8126</strain>
    </source>
</reference>
<dbReference type="Pfam" id="PF02096">
    <property type="entry name" value="60KD_IMP"/>
    <property type="match status" value="1"/>
</dbReference>
<dbReference type="GO" id="GO:0032979">
    <property type="term" value="P:protein insertion into mitochondrial inner membrane from matrix"/>
    <property type="evidence" value="ECO:0007669"/>
    <property type="project" value="TreeGrafter"/>
</dbReference>
<dbReference type="PANTHER" id="PTHR12428:SF66">
    <property type="entry name" value="MITOCHONDRIAL INNER MEMBRANE PROTEIN OXA1L"/>
    <property type="match status" value="1"/>
</dbReference>
<comment type="subcellular location">
    <subcellularLocation>
        <location evidence="9">Membrane</location>
        <topology evidence="9">Multi-pass membrane protein</topology>
    </subcellularLocation>
    <subcellularLocation>
        <location evidence="1">Mitochondrion inner membrane</location>
        <topology evidence="1">Multi-pass membrane protein</topology>
    </subcellularLocation>
</comment>
<dbReference type="STRING" id="578455.G2QW79"/>
<dbReference type="Proteomes" id="UP000008181">
    <property type="component" value="Chromosome 1"/>
</dbReference>
<dbReference type="InterPro" id="IPR001708">
    <property type="entry name" value="YidC/ALB3/OXA1/COX18"/>
</dbReference>
<comment type="similarity">
    <text evidence="2 9">Belongs to the OXA1/ALB3/YidC family.</text>
</comment>
<dbReference type="GO" id="GO:0005741">
    <property type="term" value="C:mitochondrial outer membrane"/>
    <property type="evidence" value="ECO:0007669"/>
    <property type="project" value="InterPro"/>
</dbReference>
<dbReference type="AlphaFoldDB" id="G2QW79"/>
<protein>
    <recommendedName>
        <fullName evidence="13">Membrane insertase YidC/Oxa/ALB C-terminal domain-containing protein</fullName>
    </recommendedName>
</protein>
<dbReference type="GeneID" id="11515825"/>
<keyword evidence="3 9" id="KW-0812">Transmembrane</keyword>
<dbReference type="OrthoDB" id="2148490at2759"/>
<evidence type="ECO:0000256" key="11">
    <source>
        <dbReference type="SAM" id="MobiDB-lite"/>
    </source>
</evidence>
<feature type="region of interest" description="Disordered" evidence="11">
    <location>
        <begin position="1"/>
        <end position="40"/>
    </location>
</feature>
<evidence type="ECO:0000256" key="5">
    <source>
        <dbReference type="ARBA" id="ARBA00022946"/>
    </source>
</evidence>
<evidence type="ECO:0000256" key="1">
    <source>
        <dbReference type="ARBA" id="ARBA00004448"/>
    </source>
</evidence>
<evidence type="ECO:0000256" key="12">
    <source>
        <dbReference type="SAM" id="Phobius"/>
    </source>
</evidence>
<feature type="domain" description="Membrane insertase YidC/Oxa/ALB C-terminal" evidence="13">
    <location>
        <begin position="246"/>
        <end position="440"/>
    </location>
</feature>
<keyword evidence="7" id="KW-0496">Mitochondrion</keyword>
<evidence type="ECO:0000256" key="3">
    <source>
        <dbReference type="ARBA" id="ARBA00022692"/>
    </source>
</evidence>
<feature type="transmembrane region" description="Helical" evidence="12">
    <location>
        <begin position="404"/>
        <end position="431"/>
    </location>
</feature>
<keyword evidence="15" id="KW-1185">Reference proteome</keyword>
<keyword evidence="4" id="KW-0999">Mitochondrion inner membrane</keyword>
<dbReference type="HOGENOM" id="CLU_029282_5_1_1"/>